<dbReference type="EMBL" id="JAAMPC010000009">
    <property type="protein sequence ID" value="KAG2293047.1"/>
    <property type="molecule type" value="Genomic_DNA"/>
</dbReference>
<keyword evidence="2" id="KW-1185">Reference proteome</keyword>
<name>A0A8X7RS48_BRACI</name>
<accession>A0A8X7RS48</accession>
<sequence>MCNVRAKSRRDLEVYLGANGQVCKDRGEASAGMQDSADPYRRGDPDFITSTICEVTGLVQNRGEPGVRESLCNVWARFGSYKSGPSLVDKVLIRWHQRRIKKMRLQCDWLL</sequence>
<dbReference type="Proteomes" id="UP000886595">
    <property type="component" value="Unassembled WGS sequence"/>
</dbReference>
<dbReference type="AlphaFoldDB" id="A0A8X7RS48"/>
<gene>
    <name evidence="1" type="ORF">Bca52824_039716</name>
</gene>
<reference evidence="1 2" key="1">
    <citation type="submission" date="2020-02" db="EMBL/GenBank/DDBJ databases">
        <authorList>
            <person name="Ma Q."/>
            <person name="Huang Y."/>
            <person name="Song X."/>
            <person name="Pei D."/>
        </authorList>
    </citation>
    <scope>NUCLEOTIDE SEQUENCE [LARGE SCALE GENOMIC DNA]</scope>
    <source>
        <strain evidence="1">Sxm20200214</strain>
        <tissue evidence="1">Leaf</tissue>
    </source>
</reference>
<evidence type="ECO:0000313" key="2">
    <source>
        <dbReference type="Proteomes" id="UP000886595"/>
    </source>
</evidence>
<organism evidence="1 2">
    <name type="scientific">Brassica carinata</name>
    <name type="common">Ethiopian mustard</name>
    <name type="synonym">Abyssinian cabbage</name>
    <dbReference type="NCBI Taxonomy" id="52824"/>
    <lineage>
        <taxon>Eukaryota</taxon>
        <taxon>Viridiplantae</taxon>
        <taxon>Streptophyta</taxon>
        <taxon>Embryophyta</taxon>
        <taxon>Tracheophyta</taxon>
        <taxon>Spermatophyta</taxon>
        <taxon>Magnoliopsida</taxon>
        <taxon>eudicotyledons</taxon>
        <taxon>Gunneridae</taxon>
        <taxon>Pentapetalae</taxon>
        <taxon>rosids</taxon>
        <taxon>malvids</taxon>
        <taxon>Brassicales</taxon>
        <taxon>Brassicaceae</taxon>
        <taxon>Brassiceae</taxon>
        <taxon>Brassica</taxon>
    </lineage>
</organism>
<comment type="caution">
    <text evidence="1">The sequence shown here is derived from an EMBL/GenBank/DDBJ whole genome shotgun (WGS) entry which is preliminary data.</text>
</comment>
<protein>
    <submittedName>
        <fullName evidence="1">Uncharacterized protein</fullName>
    </submittedName>
</protein>
<evidence type="ECO:0000313" key="1">
    <source>
        <dbReference type="EMBL" id="KAG2293047.1"/>
    </source>
</evidence>
<proteinExistence type="predicted"/>